<dbReference type="InterPro" id="IPR002372">
    <property type="entry name" value="PQQ_rpt_dom"/>
</dbReference>
<sequence length="475" mass="50780">MRKTVLTLSIRRSILLLGSCVGLLSLTTGCETFGRGGEEEDVDTTLEIYGVKESFERKPVLALDEPLEVDPRFLTERIVIPPPFSNASWSQPGGEADHAMHHLSGPSALTPDWRSALPGNAARKAPLTAPPIVAEGRIFTVDPESRITAFDAATGQQVWSRSLTPDLREEAKRIWQFGRVDPAELGFGGGLAYEAGRIFVVNGFGRAASLDAATGDVYWEVALPAPVRNPPTAANNRLYFVTATNELIALSQEDGETLWTYQSYEETARVISSGSPAVDGDLLVAPFSSGEVVAVSASSGRQLWSAFVARNSRLTAYSSLNDIAGSPVIDRGAVYAISHSGQLSAIDARTGRVVWEQPIASRNMPWVSGNFIYVVTTDGLLVAVHRSDGAVAWREDLTAYEGRGRKNSAIVWAGPILAGGSLVLASSVGDLVQVDPEDGAVVGRYEMRDGATVPPVVADRVVYVLGSKGAVSAWR</sequence>
<evidence type="ECO:0000259" key="1">
    <source>
        <dbReference type="Pfam" id="PF13360"/>
    </source>
</evidence>
<dbReference type="InterPro" id="IPR018391">
    <property type="entry name" value="PQQ_b-propeller_rpt"/>
</dbReference>
<feature type="domain" description="Pyrrolo-quinoline quinone repeat" evidence="1">
    <location>
        <begin position="113"/>
        <end position="164"/>
    </location>
</feature>
<gene>
    <name evidence="2" type="ordered locus">PB2503_12679</name>
</gene>
<dbReference type="eggNOG" id="COG1520">
    <property type="taxonomic scope" value="Bacteria"/>
</dbReference>
<reference evidence="2 3" key="2">
    <citation type="journal article" date="2011" name="J. Bacteriol.">
        <title>Complete genome sequence of strain HTCC2503T of Parvularcula bermudensis, the type species of the order "Parvularculales" in the class Alphaproteobacteria.</title>
        <authorList>
            <person name="Oh H.M."/>
            <person name="Kang I."/>
            <person name="Vergin K.L."/>
            <person name="Kang D."/>
            <person name="Rhee K.H."/>
            <person name="Giovannoni S.J."/>
            <person name="Cho J.C."/>
        </authorList>
    </citation>
    <scope>NUCLEOTIDE SEQUENCE [LARGE SCALE GENOMIC DNA]</scope>
    <source>
        <strain evidence="3">ATCC BAA-594 / HTCC2503 / KCTC 12087</strain>
    </source>
</reference>
<dbReference type="SMART" id="SM00564">
    <property type="entry name" value="PQQ"/>
    <property type="match status" value="6"/>
</dbReference>
<dbReference type="AlphaFoldDB" id="E0TFL3"/>
<keyword evidence="3" id="KW-1185">Reference proteome</keyword>
<accession>E0TFL3</accession>
<organism evidence="2 3">
    <name type="scientific">Parvularcula bermudensis (strain ATCC BAA-594 / HTCC2503 / KCTC 12087)</name>
    <dbReference type="NCBI Taxonomy" id="314260"/>
    <lineage>
        <taxon>Bacteria</taxon>
        <taxon>Pseudomonadati</taxon>
        <taxon>Pseudomonadota</taxon>
        <taxon>Alphaproteobacteria</taxon>
        <taxon>Parvularculales</taxon>
        <taxon>Parvularculaceae</taxon>
        <taxon>Parvularcula</taxon>
    </lineage>
</organism>
<reference evidence="3" key="1">
    <citation type="submission" date="2010-08" db="EMBL/GenBank/DDBJ databases">
        <title>Genome sequence of Parvularcula bermudensis HTCC2503.</title>
        <authorList>
            <person name="Kang D.-M."/>
            <person name="Oh H.-M."/>
            <person name="Cho J.-C."/>
        </authorList>
    </citation>
    <scope>NUCLEOTIDE SEQUENCE [LARGE SCALE GENOMIC DNA]</scope>
    <source>
        <strain evidence="3">ATCC BAA-594 / HTCC2503 / KCTC 12087</strain>
    </source>
</reference>
<dbReference type="Pfam" id="PF13360">
    <property type="entry name" value="PQQ_2"/>
    <property type="match status" value="2"/>
</dbReference>
<name>E0TFL3_PARBH</name>
<dbReference type="STRING" id="314260.PB2503_12679"/>
<evidence type="ECO:0000313" key="2">
    <source>
        <dbReference type="EMBL" id="ADM10573.1"/>
    </source>
</evidence>
<dbReference type="SUPFAM" id="SSF50998">
    <property type="entry name" value="Quinoprotein alcohol dehydrogenase-like"/>
    <property type="match status" value="1"/>
</dbReference>
<dbReference type="InterPro" id="IPR011047">
    <property type="entry name" value="Quinoprotein_ADH-like_sf"/>
</dbReference>
<dbReference type="PANTHER" id="PTHR34512">
    <property type="entry name" value="CELL SURFACE PROTEIN"/>
    <property type="match status" value="1"/>
</dbReference>
<dbReference type="Proteomes" id="UP000001302">
    <property type="component" value="Chromosome"/>
</dbReference>
<dbReference type="PROSITE" id="PS51257">
    <property type="entry name" value="PROKAR_LIPOPROTEIN"/>
    <property type="match status" value="1"/>
</dbReference>
<dbReference type="EMBL" id="CP002156">
    <property type="protein sequence ID" value="ADM10573.1"/>
    <property type="molecule type" value="Genomic_DNA"/>
</dbReference>
<dbReference type="Gene3D" id="2.130.10.10">
    <property type="entry name" value="YVTN repeat-like/Quinoprotein amine dehydrogenase"/>
    <property type="match status" value="1"/>
</dbReference>
<evidence type="ECO:0000313" key="3">
    <source>
        <dbReference type="Proteomes" id="UP000001302"/>
    </source>
</evidence>
<proteinExistence type="predicted"/>
<feature type="domain" description="Pyrrolo-quinoline quinone repeat" evidence="1">
    <location>
        <begin position="172"/>
        <end position="394"/>
    </location>
</feature>
<dbReference type="PANTHER" id="PTHR34512:SF30">
    <property type="entry name" value="OUTER MEMBRANE PROTEIN ASSEMBLY FACTOR BAMB"/>
    <property type="match status" value="1"/>
</dbReference>
<dbReference type="HOGENOM" id="CLU_027480_3_0_5"/>
<dbReference type="KEGG" id="pbr:PB2503_12679"/>
<dbReference type="InterPro" id="IPR015943">
    <property type="entry name" value="WD40/YVTN_repeat-like_dom_sf"/>
</dbReference>
<dbReference type="OrthoDB" id="5290752at2"/>
<dbReference type="RefSeq" id="WP_013301547.1">
    <property type="nucleotide sequence ID" value="NC_014414.1"/>
</dbReference>
<protein>
    <submittedName>
        <fullName evidence="2">PQQ enzyme repeat family protein</fullName>
    </submittedName>
</protein>